<accession>A0A936YUK3</accession>
<dbReference type="Gene3D" id="1.10.287.1490">
    <property type="match status" value="1"/>
</dbReference>
<keyword evidence="4" id="KW-1185">Reference proteome</keyword>
<comment type="caution">
    <text evidence="3">The sequence shown here is derived from an EMBL/GenBank/DDBJ whole genome shotgun (WGS) entry which is preliminary data.</text>
</comment>
<evidence type="ECO:0000313" key="4">
    <source>
        <dbReference type="Proteomes" id="UP000633219"/>
    </source>
</evidence>
<feature type="region of interest" description="Disordered" evidence="2">
    <location>
        <begin position="1"/>
        <end position="22"/>
    </location>
</feature>
<dbReference type="SUPFAM" id="SSF57997">
    <property type="entry name" value="Tropomyosin"/>
    <property type="match status" value="1"/>
</dbReference>
<reference evidence="3" key="1">
    <citation type="submission" date="2021-01" db="EMBL/GenBank/DDBJ databases">
        <title>Rhizobium sp. strain KVB221 16S ribosomal RNA gene Genome sequencing and assembly.</title>
        <authorList>
            <person name="Kang M."/>
        </authorList>
    </citation>
    <scope>NUCLEOTIDE SEQUENCE</scope>
    <source>
        <strain evidence="3">KVB221</strain>
    </source>
</reference>
<keyword evidence="1" id="KW-0175">Coiled coil</keyword>
<evidence type="ECO:0000313" key="3">
    <source>
        <dbReference type="EMBL" id="MBL0372900.1"/>
    </source>
</evidence>
<evidence type="ECO:0000256" key="2">
    <source>
        <dbReference type="SAM" id="MobiDB-lite"/>
    </source>
</evidence>
<feature type="region of interest" description="Disordered" evidence="2">
    <location>
        <begin position="238"/>
        <end position="262"/>
    </location>
</feature>
<name>A0A936YUK3_9HYPH</name>
<evidence type="ECO:0000256" key="1">
    <source>
        <dbReference type="SAM" id="Coils"/>
    </source>
</evidence>
<protein>
    <submittedName>
        <fullName evidence="3">Uncharacterized protein</fullName>
    </submittedName>
</protein>
<feature type="coiled-coil region" evidence="1">
    <location>
        <begin position="23"/>
        <end position="237"/>
    </location>
</feature>
<organism evidence="3 4">
    <name type="scientific">Rhizobium setariae</name>
    <dbReference type="NCBI Taxonomy" id="2801340"/>
    <lineage>
        <taxon>Bacteria</taxon>
        <taxon>Pseudomonadati</taxon>
        <taxon>Pseudomonadota</taxon>
        <taxon>Alphaproteobacteria</taxon>
        <taxon>Hyphomicrobiales</taxon>
        <taxon>Rhizobiaceae</taxon>
        <taxon>Rhizobium/Agrobacterium group</taxon>
        <taxon>Rhizobium</taxon>
    </lineage>
</organism>
<dbReference type="AlphaFoldDB" id="A0A936YUK3"/>
<sequence length="322" mass="35368">MIAELQQTLSETKFDSNGSETEQVALRQRIGDLEDRLASANRTRDALRADIANQVQKAKDQAQAEIEALQKTLDETGNLSGELGRARKSLKVAELQIIELENTVDRQTKEVRRLEKEAGSAAQAVLALKKANAGLQDEITDLKEQLSQKMTDADGAARNRIVQLQKEADSLKQQMKMMAADLAKQEADARSANKDLKRANATVSDQAKQMDTLNARIVRLEKERASLAAEIETLKAKIVTPDTTKPPEQEPVDSGSGRRDPEAVRAAVQDLPGFGKLSADKQDNLVNMLERGECVTDSLRATYGNVPRVPLRNLIRDLASSC</sequence>
<dbReference type="EMBL" id="JAEQNC010000006">
    <property type="protein sequence ID" value="MBL0372900.1"/>
    <property type="molecule type" value="Genomic_DNA"/>
</dbReference>
<gene>
    <name evidence="3" type="ORF">JJB09_12770</name>
</gene>
<dbReference type="RefSeq" id="WP_201658424.1">
    <property type="nucleotide sequence ID" value="NZ_JAEQNC010000006.1"/>
</dbReference>
<proteinExistence type="predicted"/>
<dbReference type="Proteomes" id="UP000633219">
    <property type="component" value="Unassembled WGS sequence"/>
</dbReference>